<proteinExistence type="predicted"/>
<evidence type="ECO:0000313" key="1">
    <source>
        <dbReference type="EMBL" id="ORY36109.1"/>
    </source>
</evidence>
<dbReference type="SUPFAM" id="SSF47616">
    <property type="entry name" value="GST C-terminal domain-like"/>
    <property type="match status" value="1"/>
</dbReference>
<dbReference type="Gene3D" id="1.20.1050.10">
    <property type="match status" value="1"/>
</dbReference>
<reference evidence="1 2" key="1">
    <citation type="submission" date="2016-07" db="EMBL/GenBank/DDBJ databases">
        <title>Pervasive Adenine N6-methylation of Active Genes in Fungi.</title>
        <authorList>
            <consortium name="DOE Joint Genome Institute"/>
            <person name="Mondo S.J."/>
            <person name="Dannebaum R.O."/>
            <person name="Kuo R.C."/>
            <person name="Labutti K."/>
            <person name="Haridas S."/>
            <person name="Kuo A."/>
            <person name="Salamov A."/>
            <person name="Ahrendt S.R."/>
            <person name="Lipzen A."/>
            <person name="Sullivan W."/>
            <person name="Andreopoulos W.B."/>
            <person name="Clum A."/>
            <person name="Lindquist E."/>
            <person name="Daum C."/>
            <person name="Ramamoorthy G.K."/>
            <person name="Gryganskyi A."/>
            <person name="Culley D."/>
            <person name="Magnuson J.K."/>
            <person name="James T.Y."/>
            <person name="O'Malley M.A."/>
            <person name="Stajich J.E."/>
            <person name="Spatafora J.W."/>
            <person name="Visel A."/>
            <person name="Grigoriev I.V."/>
        </authorList>
    </citation>
    <scope>NUCLEOTIDE SEQUENCE [LARGE SCALE GENOMIC DNA]</scope>
    <source>
        <strain evidence="1 2">JEL800</strain>
    </source>
</reference>
<dbReference type="EMBL" id="MCGO01000057">
    <property type="protein sequence ID" value="ORY36109.1"/>
    <property type="molecule type" value="Genomic_DNA"/>
</dbReference>
<dbReference type="InterPro" id="IPR036282">
    <property type="entry name" value="Glutathione-S-Trfase_C_sf"/>
</dbReference>
<keyword evidence="2" id="KW-1185">Reference proteome</keyword>
<protein>
    <recommendedName>
        <fullName evidence="3">GST C-terminal domain-containing protein</fullName>
    </recommendedName>
</protein>
<evidence type="ECO:0008006" key="3">
    <source>
        <dbReference type="Google" id="ProtNLM"/>
    </source>
</evidence>
<accession>A0A1Y2BMX5</accession>
<name>A0A1Y2BMX5_9FUNG</name>
<dbReference type="OrthoDB" id="10298562at2759"/>
<dbReference type="AlphaFoldDB" id="A0A1Y2BMX5"/>
<comment type="caution">
    <text evidence="1">The sequence shown here is derived from an EMBL/GenBank/DDBJ whole genome shotgun (WGS) entry which is preliminary data.</text>
</comment>
<sequence>MTCADSGVAVKSITTKCINAALGSHIEASPNNPADSLPSYNEAVAGKGADVKDSNKWVSFANETIAPAVAKTVYPLNGLVPEDSLFPKPVQGHSIEVNSVDSILSLRHSSNSTMQTHAALKTVEDQLEITHAQAVYDSLSAMDKILKKKEKYSTPSKPPYYLCGSTACVADAVVVAALIPVAMFGFAGYPFLEAWFNKIISLPPVVQLLGPLTPKIPVVPATKSALLPVFWSLDCFCTLNADSGSNKPQITFLFKNLTQDPKVGVLWDDFLNQMPLDQISTKLNQSTLAPSLISALQKWGSLFVKALSNCSREEFAELLQVVVTFCKKRIGIVLEAILLLGMLDNFVQSLAEIKTALPTAMTRLRYEDNKDAVFVLKFLCFDLPEFIQKNKAALMKQPLTVYRFIHESSTFKLEE</sequence>
<evidence type="ECO:0000313" key="2">
    <source>
        <dbReference type="Proteomes" id="UP000193642"/>
    </source>
</evidence>
<organism evidence="1 2">
    <name type="scientific">Rhizoclosmatium globosum</name>
    <dbReference type="NCBI Taxonomy" id="329046"/>
    <lineage>
        <taxon>Eukaryota</taxon>
        <taxon>Fungi</taxon>
        <taxon>Fungi incertae sedis</taxon>
        <taxon>Chytridiomycota</taxon>
        <taxon>Chytridiomycota incertae sedis</taxon>
        <taxon>Chytridiomycetes</taxon>
        <taxon>Chytridiales</taxon>
        <taxon>Chytriomycetaceae</taxon>
        <taxon>Rhizoclosmatium</taxon>
    </lineage>
</organism>
<gene>
    <name evidence="1" type="ORF">BCR33DRAFT_742903</name>
</gene>
<dbReference type="Proteomes" id="UP000193642">
    <property type="component" value="Unassembled WGS sequence"/>
</dbReference>